<dbReference type="CTD" id="36375146"/>
<dbReference type="WBParaSite" id="SRAE_1000105000.1">
    <property type="protein sequence ID" value="SRAE_1000105000.1"/>
    <property type="gene ID" value="WBGene00257651"/>
</dbReference>
<dbReference type="Pfam" id="PF07716">
    <property type="entry name" value="bZIP_2"/>
    <property type="match status" value="1"/>
</dbReference>
<dbReference type="InterPro" id="IPR004827">
    <property type="entry name" value="bZIP"/>
</dbReference>
<dbReference type="RefSeq" id="XP_024501983.1">
    <property type="nucleotide sequence ID" value="XM_024647957.1"/>
</dbReference>
<sequence>MTLFYTQIFVIFKFHDIDRMPRNYVPDCKKDEAYYIKRFNNAASVKSFREKKKKAEEEHNKKILNLRQKIKELSESIHILTKYYQLTVNNLNYNYVTNLNNIYITYNHEIIRQVEILDKIIHDIPQIKTRQYGLKKIVKEINCNIGINKNNPSDSNTNYNKITCENKHLK</sequence>
<evidence type="ECO:0000259" key="2">
    <source>
        <dbReference type="Pfam" id="PF07716"/>
    </source>
</evidence>
<evidence type="ECO:0000313" key="4">
    <source>
        <dbReference type="Proteomes" id="UP000035682"/>
    </source>
</evidence>
<dbReference type="GeneID" id="36375146"/>
<feature type="domain" description="BZIP" evidence="2">
    <location>
        <begin position="30"/>
        <end position="80"/>
    </location>
</feature>
<feature type="coiled-coil region" evidence="1">
    <location>
        <begin position="45"/>
        <end position="76"/>
    </location>
</feature>
<reference evidence="5" key="2">
    <citation type="submission" date="2020-12" db="UniProtKB">
        <authorList>
            <consortium name="WormBaseParasite"/>
        </authorList>
    </citation>
    <scope>IDENTIFICATION</scope>
</reference>
<dbReference type="EMBL" id="LN609528">
    <property type="protein sequence ID" value="CEF62781.1"/>
    <property type="molecule type" value="Genomic_DNA"/>
</dbReference>
<evidence type="ECO:0000256" key="1">
    <source>
        <dbReference type="SAM" id="Coils"/>
    </source>
</evidence>
<reference evidence="3 4" key="1">
    <citation type="submission" date="2014-09" db="EMBL/GenBank/DDBJ databases">
        <authorList>
            <person name="Martin A.A."/>
        </authorList>
    </citation>
    <scope>NUCLEOTIDE SEQUENCE</scope>
    <source>
        <strain evidence="4">ED321</strain>
        <strain evidence="3">ED321 Heterogonic</strain>
    </source>
</reference>
<evidence type="ECO:0000313" key="5">
    <source>
        <dbReference type="WBParaSite" id="SRAE_1000105000.1"/>
    </source>
</evidence>
<accession>A0A090KZD5</accession>
<keyword evidence="4" id="KW-1185">Reference proteome</keyword>
<evidence type="ECO:0000313" key="6">
    <source>
        <dbReference type="WormBase" id="SRAE_1000105000"/>
    </source>
</evidence>
<proteinExistence type="predicted"/>
<dbReference type="Proteomes" id="UP000035682">
    <property type="component" value="Unplaced"/>
</dbReference>
<evidence type="ECO:0000313" key="3">
    <source>
        <dbReference type="EMBL" id="CEF62781.1"/>
    </source>
</evidence>
<gene>
    <name evidence="3 5 6" type="ORF">SRAE_1000105000</name>
</gene>
<protein>
    <submittedName>
        <fullName evidence="3 5">Basic-leucine zipper domain-containing protein</fullName>
    </submittedName>
</protein>
<dbReference type="AlphaFoldDB" id="A0A090KZD5"/>
<keyword evidence="1" id="KW-0175">Coiled coil</keyword>
<dbReference type="Gene3D" id="1.20.5.170">
    <property type="match status" value="1"/>
</dbReference>
<organism evidence="3">
    <name type="scientific">Strongyloides ratti</name>
    <name type="common">Parasitic roundworm</name>
    <dbReference type="NCBI Taxonomy" id="34506"/>
    <lineage>
        <taxon>Eukaryota</taxon>
        <taxon>Metazoa</taxon>
        <taxon>Ecdysozoa</taxon>
        <taxon>Nematoda</taxon>
        <taxon>Chromadorea</taxon>
        <taxon>Rhabditida</taxon>
        <taxon>Tylenchina</taxon>
        <taxon>Panagrolaimomorpha</taxon>
        <taxon>Strongyloidoidea</taxon>
        <taxon>Strongyloididae</taxon>
        <taxon>Strongyloides</taxon>
    </lineage>
</organism>
<dbReference type="GO" id="GO:0003700">
    <property type="term" value="F:DNA-binding transcription factor activity"/>
    <property type="evidence" value="ECO:0007669"/>
    <property type="project" value="InterPro"/>
</dbReference>
<dbReference type="WormBase" id="SRAE_1000105000">
    <property type="protein sequence ID" value="SRP07786"/>
    <property type="gene ID" value="WBGene00257651"/>
</dbReference>
<name>A0A090KZD5_STRRB</name>